<organismHost>
    <name type="scientific">Microtus agrestis</name>
    <name type="common">Short-tailed field vole</name>
    <dbReference type="NCBI Taxonomy" id="29092"/>
</organismHost>
<sequence>MGNVRPEYWMGLDVAVFLFFATFDVDRHLTVFDHRQSFFTSDSGRVLTLSWGHARQSSIHSVSVRVFRDG</sequence>
<organismHost>
    <name type="scientific">Felis catus</name>
    <name type="common">Cat</name>
    <name type="synonym">Felis silvestris catus</name>
    <dbReference type="NCBI Taxonomy" id="9685"/>
</organismHost>
<organism evidence="1">
    <name type="scientific">Cowpox virus</name>
    <name type="common">CPV</name>
    <dbReference type="NCBI Taxonomy" id="10243"/>
    <lineage>
        <taxon>Viruses</taxon>
        <taxon>Varidnaviria</taxon>
        <taxon>Bamfordvirae</taxon>
        <taxon>Nucleocytoviricota</taxon>
        <taxon>Pokkesviricetes</taxon>
        <taxon>Chitovirales</taxon>
        <taxon>Poxviridae</taxon>
        <taxon>Chordopoxvirinae</taxon>
        <taxon>Orthopoxvirus</taxon>
        <taxon>Orthopoxvirus cowpox</taxon>
    </lineage>
</organism>
<evidence type="ECO:0000313" key="1">
    <source>
        <dbReference type="EMBL" id="CRL86738.1"/>
    </source>
</evidence>
<dbReference type="Proteomes" id="UP000154367">
    <property type="component" value="Segment"/>
</dbReference>
<name>A0A0K2YUC2_COWPX</name>
<reference evidence="1" key="1">
    <citation type="journal article" date="2015" name="J. Virol.">
        <title>Out of the reservoir: Phenotypic and genotypic characterization of a novel cowpox virus isolated from a common vole.</title>
        <authorList>
            <person name="Hoffmann D."/>
            <person name="Franke A."/>
            <person name="Jenckel M."/>
            <person name="Tamosiunaite A."/>
            <person name="Schluckebier J."/>
            <person name="Granzow H."/>
            <person name="Hoffmann B."/>
            <person name="Fischer S."/>
            <person name="Ulrich R.G."/>
            <person name="Hoper D."/>
            <person name="Goller K."/>
            <person name="Osterrieder N."/>
            <person name="Beer M."/>
        </authorList>
    </citation>
    <scope>NUCLEOTIDE SEQUENCE [LARGE SCALE GENOMIC DNA]</scope>
    <source>
        <strain evidence="1">FM2292</strain>
    </source>
</reference>
<dbReference type="EMBL" id="LN864566">
    <property type="protein sequence ID" value="CRL87030.1"/>
    <property type="molecule type" value="Genomic_DNA"/>
</dbReference>
<organismHost>
    <name type="scientific">Myodes glareolus</name>
    <name type="common">Bank vole</name>
    <name type="synonym">Clethrionomys glareolus</name>
    <dbReference type="NCBI Taxonomy" id="447135"/>
</organismHost>
<gene>
    <name evidence="1" type="primary">gCPXV0294</name>
</gene>
<organismHost>
    <name type="scientific">Loxodonta africana</name>
    <name type="common">African elephant</name>
    <dbReference type="NCBI Taxonomy" id="9785"/>
</organismHost>
<organismHost>
    <name type="scientific">Homo sapiens</name>
    <name type="common">Human</name>
    <dbReference type="NCBI Taxonomy" id="9606"/>
</organismHost>
<organismHost>
    <name type="scientific">Apodemus sylvaticus</name>
    <name type="common">European woodmouse</name>
    <dbReference type="NCBI Taxonomy" id="10129"/>
</organismHost>
<organismHost>
    <name type="scientific">Bos taurus</name>
    <name type="common">Bovine</name>
    <dbReference type="NCBI Taxonomy" id="9913"/>
</organismHost>
<dbReference type="EMBL" id="LN864566">
    <property type="protein sequence ID" value="CRL86738.1"/>
    <property type="molecule type" value="Genomic_DNA"/>
</dbReference>
<accession>A0A0K2YUC2</accession>
<protein>
    <submittedName>
        <fullName evidence="1">Uncharacterized protein</fullName>
    </submittedName>
</protein>
<reference evidence="1" key="2">
    <citation type="submission" date="2015-05" db="EMBL/GenBank/DDBJ databases">
        <title>Utilizing next-generation sequencing to resolve the backbone and inform taxonomy of the Core Goodeniaceae.</title>
        <authorList>
            <person name="Michener P.S."/>
            <person name="Gardner A.G."/>
            <person name="Jabaily R.S."/>
            <person name="Sessa E."/>
        </authorList>
    </citation>
    <scope>NUCLEOTIDE SEQUENCE</scope>
    <source>
        <strain evidence="1">FM2292</strain>
    </source>
</reference>
<organismHost>
    <name type="scientific">Mus musculus</name>
    <name type="common">Mouse</name>
    <dbReference type="NCBI Taxonomy" id="10090"/>
</organismHost>
<proteinExistence type="predicted"/>